<sequence length="119" mass="13364">MLMAIHDKLMEKNWSATDPSFLSALKKAVIGFDWNNDAGTHLASMKQGNMLFSDYWASLKALNAALKGTRYHQTDEGLKVHAQLNILDMYCAYLKDKQVSPTLPCAQWAQKAMEHDGAF</sequence>
<organism evidence="1 2">
    <name type="scientific">Moniliophthora roreri</name>
    <name type="common">Frosty pod rot fungus</name>
    <name type="synonym">Monilia roreri</name>
    <dbReference type="NCBI Taxonomy" id="221103"/>
    <lineage>
        <taxon>Eukaryota</taxon>
        <taxon>Fungi</taxon>
        <taxon>Dikarya</taxon>
        <taxon>Basidiomycota</taxon>
        <taxon>Agaricomycotina</taxon>
        <taxon>Agaricomycetes</taxon>
        <taxon>Agaricomycetidae</taxon>
        <taxon>Agaricales</taxon>
        <taxon>Marasmiineae</taxon>
        <taxon>Marasmiaceae</taxon>
        <taxon>Moniliophthora</taxon>
    </lineage>
</organism>
<dbReference type="AlphaFoldDB" id="A0A0W0FL91"/>
<dbReference type="Proteomes" id="UP000054988">
    <property type="component" value="Unassembled WGS sequence"/>
</dbReference>
<reference evidence="1 2" key="1">
    <citation type="submission" date="2015-12" db="EMBL/GenBank/DDBJ databases">
        <title>Draft genome sequence of Moniliophthora roreri, the causal agent of frosty pod rot of cacao.</title>
        <authorList>
            <person name="Aime M.C."/>
            <person name="Diaz-Valderrama J.R."/>
            <person name="Kijpornyongpan T."/>
            <person name="Phillips-Mora W."/>
        </authorList>
    </citation>
    <scope>NUCLEOTIDE SEQUENCE [LARGE SCALE GENOMIC DNA]</scope>
    <source>
        <strain evidence="1 2">MCA 2952</strain>
    </source>
</reference>
<accession>A0A0W0FL91</accession>
<gene>
    <name evidence="1" type="ORF">WG66_10477</name>
</gene>
<evidence type="ECO:0000313" key="2">
    <source>
        <dbReference type="Proteomes" id="UP000054988"/>
    </source>
</evidence>
<dbReference type="EMBL" id="LATX01001871">
    <property type="protein sequence ID" value="KTB37021.1"/>
    <property type="molecule type" value="Genomic_DNA"/>
</dbReference>
<evidence type="ECO:0008006" key="3">
    <source>
        <dbReference type="Google" id="ProtNLM"/>
    </source>
</evidence>
<comment type="caution">
    <text evidence="1">The sequence shown here is derived from an EMBL/GenBank/DDBJ whole genome shotgun (WGS) entry which is preliminary data.</text>
</comment>
<protein>
    <recommendedName>
        <fullName evidence="3">Retrotransposon gag domain-containing protein</fullName>
    </recommendedName>
</protein>
<name>A0A0W0FL91_MONRR</name>
<proteinExistence type="predicted"/>
<evidence type="ECO:0000313" key="1">
    <source>
        <dbReference type="EMBL" id="KTB37021.1"/>
    </source>
</evidence>